<comment type="caution">
    <text evidence="2">The sequence shown here is derived from an EMBL/GenBank/DDBJ whole genome shotgun (WGS) entry which is preliminary data.</text>
</comment>
<feature type="compositionally biased region" description="Polar residues" evidence="1">
    <location>
        <begin position="15"/>
        <end position="26"/>
    </location>
</feature>
<proteinExistence type="predicted"/>
<feature type="compositionally biased region" description="Basic residues" evidence="1">
    <location>
        <begin position="1"/>
        <end position="14"/>
    </location>
</feature>
<keyword evidence="3" id="KW-1185">Reference proteome</keyword>
<dbReference type="OrthoDB" id="5014938at2759"/>
<name>A0A8H5Z5F9_9HYPO</name>
<evidence type="ECO:0000313" key="3">
    <source>
        <dbReference type="Proteomes" id="UP000544331"/>
    </source>
</evidence>
<organism evidence="2 3">
    <name type="scientific">Fusarium mundagurra</name>
    <dbReference type="NCBI Taxonomy" id="1567541"/>
    <lineage>
        <taxon>Eukaryota</taxon>
        <taxon>Fungi</taxon>
        <taxon>Dikarya</taxon>
        <taxon>Ascomycota</taxon>
        <taxon>Pezizomycotina</taxon>
        <taxon>Sordariomycetes</taxon>
        <taxon>Hypocreomycetidae</taxon>
        <taxon>Hypocreales</taxon>
        <taxon>Nectriaceae</taxon>
        <taxon>Fusarium</taxon>
        <taxon>Fusarium fujikuroi species complex</taxon>
    </lineage>
</organism>
<dbReference type="Proteomes" id="UP000544331">
    <property type="component" value="Unassembled WGS sequence"/>
</dbReference>
<evidence type="ECO:0000256" key="1">
    <source>
        <dbReference type="SAM" id="MobiDB-lite"/>
    </source>
</evidence>
<sequence>MDLHHSPPRKRSKSFHATSQDTTQFAHSEHAETIPMDIDCLRHAAHDSTTLVSYSGVTTANSGILHHEENHISPEERRVDVYTRLVMPAPNTKDTATNDLFPYRMPKLYDEDLHQYVKGLEKGTDQPPFVRTASKTLFVFYCHESVDELSLYCATFFSLNKSQLPRLHARAVKDLVALADKMKLEIHMHLPWRDFIGLAKATAPLRDAGFELSVTFNEEEWSDIPSQYRDFHKALAVKAITGSELDAANLRFQQDMPEFIADQLTAHGTRGFRPNKRRCL</sequence>
<evidence type="ECO:0000313" key="2">
    <source>
        <dbReference type="EMBL" id="KAF5724234.1"/>
    </source>
</evidence>
<dbReference type="EMBL" id="JAAOAN010000043">
    <property type="protein sequence ID" value="KAF5724234.1"/>
    <property type="molecule type" value="Genomic_DNA"/>
</dbReference>
<gene>
    <name evidence="2" type="ORF">FMUND_1026</name>
</gene>
<reference evidence="2 3" key="1">
    <citation type="submission" date="2020-05" db="EMBL/GenBank/DDBJ databases">
        <title>Identification and distribution of gene clusters putatively required for synthesis of sphingolipid metabolism inhibitors in phylogenetically diverse species of the filamentous fungus Fusarium.</title>
        <authorList>
            <person name="Kim H.-S."/>
            <person name="Busman M."/>
            <person name="Brown D.W."/>
            <person name="Divon H."/>
            <person name="Uhlig S."/>
            <person name="Proctor R.H."/>
        </authorList>
    </citation>
    <scope>NUCLEOTIDE SEQUENCE [LARGE SCALE GENOMIC DNA]</scope>
    <source>
        <strain evidence="2 3">NRRL 66235</strain>
    </source>
</reference>
<feature type="region of interest" description="Disordered" evidence="1">
    <location>
        <begin position="1"/>
        <end position="30"/>
    </location>
</feature>
<dbReference type="AlphaFoldDB" id="A0A8H5Z5F9"/>
<accession>A0A8H5Z5F9</accession>
<protein>
    <submittedName>
        <fullName evidence="2">Uncharacterized protein</fullName>
    </submittedName>
</protein>